<name>A0A0F9Q220_9ZZZZ</name>
<comment type="caution">
    <text evidence="1">The sequence shown here is derived from an EMBL/GenBank/DDBJ whole genome shotgun (WGS) entry which is preliminary data.</text>
</comment>
<dbReference type="AlphaFoldDB" id="A0A0F9Q220"/>
<reference evidence="1" key="1">
    <citation type="journal article" date="2015" name="Nature">
        <title>Complex archaea that bridge the gap between prokaryotes and eukaryotes.</title>
        <authorList>
            <person name="Spang A."/>
            <person name="Saw J.H."/>
            <person name="Jorgensen S.L."/>
            <person name="Zaremba-Niedzwiedzka K."/>
            <person name="Martijn J."/>
            <person name="Lind A.E."/>
            <person name="van Eijk R."/>
            <person name="Schleper C."/>
            <person name="Guy L."/>
            <person name="Ettema T.J."/>
        </authorList>
    </citation>
    <scope>NUCLEOTIDE SEQUENCE</scope>
</reference>
<proteinExistence type="predicted"/>
<gene>
    <name evidence="1" type="ORF">LCGC14_1147890</name>
</gene>
<dbReference type="EMBL" id="LAZR01005497">
    <property type="protein sequence ID" value="KKM99452.1"/>
    <property type="molecule type" value="Genomic_DNA"/>
</dbReference>
<sequence length="46" mass="5535">MDKKRLPVLVEVRDDENIFFEDINDYDQYIHDENGHKAWIDGITVK</sequence>
<protein>
    <submittedName>
        <fullName evidence="1">Uncharacterized protein</fullName>
    </submittedName>
</protein>
<evidence type="ECO:0000313" key="1">
    <source>
        <dbReference type="EMBL" id="KKM99452.1"/>
    </source>
</evidence>
<organism evidence="1">
    <name type="scientific">marine sediment metagenome</name>
    <dbReference type="NCBI Taxonomy" id="412755"/>
    <lineage>
        <taxon>unclassified sequences</taxon>
        <taxon>metagenomes</taxon>
        <taxon>ecological metagenomes</taxon>
    </lineage>
</organism>
<accession>A0A0F9Q220</accession>